<dbReference type="Pfam" id="PF01041">
    <property type="entry name" value="DegT_DnrJ_EryC1"/>
    <property type="match status" value="1"/>
</dbReference>
<accession>A0A6I2UJA8</accession>
<dbReference type="InterPro" id="IPR015424">
    <property type="entry name" value="PyrdxlP-dep_Trfase"/>
</dbReference>
<keyword evidence="2" id="KW-1185">Reference proteome</keyword>
<proteinExistence type="predicted"/>
<gene>
    <name evidence="1" type="ORF">FYJ84_12570</name>
</gene>
<dbReference type="EMBL" id="VUNR01000035">
    <property type="protein sequence ID" value="MSU09805.1"/>
    <property type="molecule type" value="Genomic_DNA"/>
</dbReference>
<dbReference type="InterPro" id="IPR015422">
    <property type="entry name" value="PyrdxlP-dep_Trfase_small"/>
</dbReference>
<dbReference type="PANTHER" id="PTHR30244">
    <property type="entry name" value="TRANSAMINASE"/>
    <property type="match status" value="1"/>
</dbReference>
<reference evidence="1 2" key="1">
    <citation type="submission" date="2019-08" db="EMBL/GenBank/DDBJ databases">
        <title>In-depth cultivation of the pig gut microbiome towards novel bacterial diversity and tailored functional studies.</title>
        <authorList>
            <person name="Wylensek D."/>
            <person name="Hitch T.C.A."/>
            <person name="Clavel T."/>
        </authorList>
    </citation>
    <scope>NUCLEOTIDE SEQUENCE [LARGE SCALE GENOMIC DNA]</scope>
    <source>
        <strain evidence="1 2">WCA-693-APC-5D-A</strain>
    </source>
</reference>
<dbReference type="Gene3D" id="3.90.1150.10">
    <property type="entry name" value="Aspartate Aminotransferase, domain 1"/>
    <property type="match status" value="1"/>
</dbReference>
<dbReference type="InterPro" id="IPR015421">
    <property type="entry name" value="PyrdxlP-dep_Trfase_major"/>
</dbReference>
<dbReference type="GO" id="GO:0000271">
    <property type="term" value="P:polysaccharide biosynthetic process"/>
    <property type="evidence" value="ECO:0007669"/>
    <property type="project" value="TreeGrafter"/>
</dbReference>
<evidence type="ECO:0000313" key="1">
    <source>
        <dbReference type="EMBL" id="MSU09805.1"/>
    </source>
</evidence>
<comment type="caution">
    <text evidence="1">The sequence shown here is derived from an EMBL/GenBank/DDBJ whole genome shotgun (WGS) entry which is preliminary data.</text>
</comment>
<dbReference type="AlphaFoldDB" id="A0A6I2UJA8"/>
<dbReference type="PANTHER" id="PTHR30244:SF34">
    <property type="entry name" value="DTDP-4-AMINO-4,6-DIDEOXYGALACTOSE TRANSAMINASE"/>
    <property type="match status" value="1"/>
</dbReference>
<dbReference type="InterPro" id="IPR000653">
    <property type="entry name" value="DegT/StrS_aminotransferase"/>
</dbReference>
<sequence>MNIDVAAIHKSIDSNTKAVLITHTWGNPCDMDKLNQIKQQYDIKIISDASHAHGAEWRGKKIGNIDCEDIACFSLGKGKLISGGELGIAVTNNKILYDKLLMLGHPNRIPNALIGNEFINYSNGFGIKLRPHTLSMVIARNQLKKYNRKARLNRETNMFLENEIDKIDGFKTIKKYEKASRVYWKLLIRIKKEYWKDWSVEEIVKRLKINGVDTEQFHNYDFKYENDISYNVRYLGQLDNCSNMMPPNDLIFLPTYIDVNKKEMEKIINAFKNVSYERKFSI</sequence>
<protein>
    <submittedName>
        <fullName evidence="1">Uncharacterized protein</fullName>
    </submittedName>
</protein>
<evidence type="ECO:0000313" key="2">
    <source>
        <dbReference type="Proteomes" id="UP000433181"/>
    </source>
</evidence>
<dbReference type="GO" id="GO:0030170">
    <property type="term" value="F:pyridoxal phosphate binding"/>
    <property type="evidence" value="ECO:0007669"/>
    <property type="project" value="TreeGrafter"/>
</dbReference>
<dbReference type="SUPFAM" id="SSF53383">
    <property type="entry name" value="PLP-dependent transferases"/>
    <property type="match status" value="1"/>
</dbReference>
<dbReference type="Proteomes" id="UP000433181">
    <property type="component" value="Unassembled WGS sequence"/>
</dbReference>
<dbReference type="GO" id="GO:0008483">
    <property type="term" value="F:transaminase activity"/>
    <property type="evidence" value="ECO:0007669"/>
    <property type="project" value="TreeGrafter"/>
</dbReference>
<organism evidence="1 2">
    <name type="scientific">Anaerovibrio slackiae</name>
    <dbReference type="NCBI Taxonomy" id="2652309"/>
    <lineage>
        <taxon>Bacteria</taxon>
        <taxon>Bacillati</taxon>
        <taxon>Bacillota</taxon>
        <taxon>Negativicutes</taxon>
        <taxon>Selenomonadales</taxon>
        <taxon>Selenomonadaceae</taxon>
        <taxon>Anaerovibrio</taxon>
    </lineage>
</organism>
<dbReference type="Gene3D" id="3.40.640.10">
    <property type="entry name" value="Type I PLP-dependent aspartate aminotransferase-like (Major domain)"/>
    <property type="match status" value="1"/>
</dbReference>
<name>A0A6I2UJA8_9FIRM</name>